<dbReference type="FunFam" id="1.20.120.1240:FF:000008">
    <property type="entry name" value="dynamin-3 isoform X1"/>
    <property type="match status" value="1"/>
</dbReference>
<dbReference type="PROSITE" id="PS00125">
    <property type="entry name" value="SER_THR_PHOSPHATASE"/>
    <property type="match status" value="1"/>
</dbReference>
<dbReference type="SUPFAM" id="SSF56300">
    <property type="entry name" value="Metallo-dependent phosphatases"/>
    <property type="match status" value="1"/>
</dbReference>
<comment type="catalytic activity">
    <reaction evidence="13">
        <text>GTP + H2O = GDP + phosphate + H(+)</text>
        <dbReference type="Rhea" id="RHEA:19669"/>
        <dbReference type="ChEBI" id="CHEBI:15377"/>
        <dbReference type="ChEBI" id="CHEBI:15378"/>
        <dbReference type="ChEBI" id="CHEBI:37565"/>
        <dbReference type="ChEBI" id="CHEBI:43474"/>
        <dbReference type="ChEBI" id="CHEBI:58189"/>
        <dbReference type="EC" id="3.6.5.5"/>
    </reaction>
</comment>
<evidence type="ECO:0000313" key="19">
    <source>
        <dbReference type="EMBL" id="KAG5682525.1"/>
    </source>
</evidence>
<evidence type="ECO:0000256" key="14">
    <source>
        <dbReference type="RuleBase" id="RU004273"/>
    </source>
</evidence>
<evidence type="ECO:0000256" key="4">
    <source>
        <dbReference type="ARBA" id="ARBA00022701"/>
    </source>
</evidence>
<dbReference type="FunFam" id="3.60.21.10:FF:000005">
    <property type="entry name" value="Serine/threonine-protein phosphatase"/>
    <property type="match status" value="1"/>
</dbReference>
<evidence type="ECO:0000256" key="2">
    <source>
        <dbReference type="ARBA" id="ARBA00022490"/>
    </source>
</evidence>
<feature type="domain" description="PH" evidence="16">
    <location>
        <begin position="824"/>
        <end position="930"/>
    </location>
</feature>
<reference evidence="19" key="1">
    <citation type="submission" date="2021-03" db="EMBL/GenBank/DDBJ databases">
        <title>Chromosome level genome of the anhydrobiotic midge Polypedilum vanderplanki.</title>
        <authorList>
            <person name="Yoshida Y."/>
            <person name="Kikawada T."/>
            <person name="Gusev O."/>
        </authorList>
    </citation>
    <scope>NUCLEOTIDE SEQUENCE</scope>
    <source>
        <strain evidence="19">NIAS01</strain>
        <tissue evidence="19">Whole body or cell culture</tissue>
    </source>
</reference>
<dbReference type="AlphaFoldDB" id="A0A9J6CKP7"/>
<dbReference type="Gene3D" id="2.30.29.30">
    <property type="entry name" value="Pleckstrin-homology domain (PH domain)/Phosphotyrosine-binding domain (PTB)"/>
    <property type="match status" value="1"/>
</dbReference>
<dbReference type="Pfam" id="PF00169">
    <property type="entry name" value="PH"/>
    <property type="match status" value="1"/>
</dbReference>
<evidence type="ECO:0000256" key="6">
    <source>
        <dbReference type="ARBA" id="ARBA00022741"/>
    </source>
</evidence>
<dbReference type="CDD" id="cd01256">
    <property type="entry name" value="PH_dynamin"/>
    <property type="match status" value="1"/>
</dbReference>
<dbReference type="Pfam" id="PF01031">
    <property type="entry name" value="Dynamin_M"/>
    <property type="match status" value="1"/>
</dbReference>
<dbReference type="GO" id="GO:0005525">
    <property type="term" value="F:GTP binding"/>
    <property type="evidence" value="ECO:0007669"/>
    <property type="project" value="UniProtKB-KW"/>
</dbReference>
<evidence type="ECO:0000259" key="16">
    <source>
        <dbReference type="PROSITE" id="PS50003"/>
    </source>
</evidence>
<dbReference type="GO" id="GO:0005819">
    <property type="term" value="C:spindle"/>
    <property type="evidence" value="ECO:0007669"/>
    <property type="project" value="UniProtKB-ARBA"/>
</dbReference>
<feature type="region of interest" description="Disordered" evidence="15">
    <location>
        <begin position="933"/>
        <end position="956"/>
    </location>
</feature>
<dbReference type="GO" id="GO:0098793">
    <property type="term" value="C:presynapse"/>
    <property type="evidence" value="ECO:0007669"/>
    <property type="project" value="GOC"/>
</dbReference>
<dbReference type="GO" id="GO:0005886">
    <property type="term" value="C:plasma membrane"/>
    <property type="evidence" value="ECO:0007669"/>
    <property type="project" value="TreeGrafter"/>
</dbReference>
<dbReference type="GO" id="GO:0005737">
    <property type="term" value="C:cytoplasm"/>
    <property type="evidence" value="ECO:0007669"/>
    <property type="project" value="UniProtKB-ARBA"/>
</dbReference>
<dbReference type="FunFam" id="2.30.29.30:FF:000370">
    <property type="entry name" value="Dynamin, putative"/>
    <property type="match status" value="1"/>
</dbReference>
<dbReference type="SMART" id="SM00302">
    <property type="entry name" value="GED"/>
    <property type="match status" value="1"/>
</dbReference>
<dbReference type="PANTHER" id="PTHR11566:SF212">
    <property type="entry name" value="DYNAMIN"/>
    <property type="match status" value="1"/>
</dbReference>
<dbReference type="InterPro" id="IPR000375">
    <property type="entry name" value="Dynamin_stalk"/>
</dbReference>
<dbReference type="InterPro" id="IPR006186">
    <property type="entry name" value="Ser/Thr-sp_prot-phosphatase"/>
</dbReference>
<evidence type="ECO:0000256" key="3">
    <source>
        <dbReference type="ARBA" id="ARBA00022583"/>
    </source>
</evidence>
<dbReference type="PROSITE" id="PS00410">
    <property type="entry name" value="G_DYNAMIN_1"/>
    <property type="match status" value="1"/>
</dbReference>
<dbReference type="InterPro" id="IPR001401">
    <property type="entry name" value="Dynamin_GTPase"/>
</dbReference>
<dbReference type="InterPro" id="IPR001849">
    <property type="entry name" value="PH_domain"/>
</dbReference>
<dbReference type="InterPro" id="IPR004843">
    <property type="entry name" value="Calcineurin-like_PHP"/>
</dbReference>
<dbReference type="SMART" id="SM00053">
    <property type="entry name" value="DYNc"/>
    <property type="match status" value="1"/>
</dbReference>
<dbReference type="CDD" id="cd08771">
    <property type="entry name" value="DLP_1"/>
    <property type="match status" value="1"/>
</dbReference>
<dbReference type="PROSITE" id="PS51718">
    <property type="entry name" value="G_DYNAMIN_2"/>
    <property type="match status" value="1"/>
</dbReference>
<evidence type="ECO:0000256" key="7">
    <source>
        <dbReference type="ARBA" id="ARBA00022801"/>
    </source>
</evidence>
<evidence type="ECO:0000259" key="17">
    <source>
        <dbReference type="PROSITE" id="PS51388"/>
    </source>
</evidence>
<dbReference type="FunFam" id="3.40.50.300:FF:000045">
    <property type="entry name" value="dynamin-1 isoform X2"/>
    <property type="match status" value="1"/>
</dbReference>
<comment type="caution">
    <text evidence="19">The sequence shown here is derived from an EMBL/GenBank/DDBJ whole genome shotgun (WGS) entry which is preliminary data.</text>
</comment>
<evidence type="ECO:0000256" key="11">
    <source>
        <dbReference type="ARBA" id="ARBA00023211"/>
    </source>
</evidence>
<dbReference type="Gene3D" id="3.60.21.10">
    <property type="match status" value="1"/>
</dbReference>
<evidence type="ECO:0000313" key="20">
    <source>
        <dbReference type="Proteomes" id="UP001107558"/>
    </source>
</evidence>
<dbReference type="EC" id="3.1.3.16" evidence="14"/>
<organism evidence="19 20">
    <name type="scientific">Polypedilum vanderplanki</name>
    <name type="common">Sleeping chironomid midge</name>
    <dbReference type="NCBI Taxonomy" id="319348"/>
    <lineage>
        <taxon>Eukaryota</taxon>
        <taxon>Metazoa</taxon>
        <taxon>Ecdysozoa</taxon>
        <taxon>Arthropoda</taxon>
        <taxon>Hexapoda</taxon>
        <taxon>Insecta</taxon>
        <taxon>Pterygota</taxon>
        <taxon>Neoptera</taxon>
        <taxon>Endopterygota</taxon>
        <taxon>Diptera</taxon>
        <taxon>Nematocera</taxon>
        <taxon>Chironomoidea</taxon>
        <taxon>Chironomidae</taxon>
        <taxon>Chironominae</taxon>
        <taxon>Polypedilum</taxon>
        <taxon>Polypedilum</taxon>
    </lineage>
</organism>
<dbReference type="InterPro" id="IPR030381">
    <property type="entry name" value="G_DYNAMIN_dom"/>
</dbReference>
<feature type="domain" description="GED" evidence="17">
    <location>
        <begin position="960"/>
        <end position="1051"/>
    </location>
</feature>
<dbReference type="SUPFAM" id="SSF52540">
    <property type="entry name" value="P-loop containing nucleoside triphosphate hydrolases"/>
    <property type="match status" value="1"/>
</dbReference>
<dbReference type="GO" id="GO:0003924">
    <property type="term" value="F:GTPase activity"/>
    <property type="evidence" value="ECO:0007669"/>
    <property type="project" value="InterPro"/>
</dbReference>
<keyword evidence="9" id="KW-0342">GTP-binding</keyword>
<evidence type="ECO:0000256" key="10">
    <source>
        <dbReference type="ARBA" id="ARBA00023175"/>
    </source>
</evidence>
<evidence type="ECO:0000256" key="13">
    <source>
        <dbReference type="ARBA" id="ARBA00048040"/>
    </source>
</evidence>
<dbReference type="InterPro" id="IPR019762">
    <property type="entry name" value="Dynamin_GTPase_CS"/>
</dbReference>
<keyword evidence="20" id="KW-1185">Reference proteome</keyword>
<protein>
    <recommendedName>
        <fullName evidence="14">Serine/threonine-protein phosphatase</fullName>
        <ecNumber evidence="14">3.1.3.16</ecNumber>
    </recommendedName>
</protein>
<keyword evidence="2" id="KW-0963">Cytoplasm</keyword>
<evidence type="ECO:0000256" key="15">
    <source>
        <dbReference type="SAM" id="MobiDB-lite"/>
    </source>
</evidence>
<dbReference type="InterPro" id="IPR011993">
    <property type="entry name" value="PH-like_dom_sf"/>
</dbReference>
<name>A0A9J6CKP7_POLVA</name>
<dbReference type="Proteomes" id="UP001107558">
    <property type="component" value="Chromosome 1"/>
</dbReference>
<dbReference type="GO" id="GO:0008017">
    <property type="term" value="F:microtubule binding"/>
    <property type="evidence" value="ECO:0007669"/>
    <property type="project" value="TreeGrafter"/>
</dbReference>
<sequence>MADLDKWIEIAKECKYLPENDLKKLCDIVCDYLVEESNVHPVDLPVTVSGDIHGQFYDLEELFRCGGQVPDTNYIFMGDFVDRGYYSLETFTRLLTLKARYPNQITLLRGNHESRQITKVYGFYDECLTKYGNVNAWKYCCRVFDLLTIAAIIDESILCVHGGLSPDIKTLDQIRTINRNVEIPHKGAFCDLVWSDPEDLDTWAESPRGAGWLFGSLVTKDFMERNRLELICRAHQLVHEGIKYMFNDKLVTVWSAPNYCYRCGNVASILSFDTSKQKSCKIFNAVPDSERVVPPQRCLTIISTTMAGNLGMESLIPIINKLQDAFTSLGVHMQIDLPQIAVVGGQSAGKSSVLENFVGKDFLPRGSGIVTRRPLILQLINGPTEYGEFLHCKGKKFINFDEVRKEIEDETDRVTGSNKGISNIPINLRVYSPHVLNLTLIDLPGLTKVPIGDQPADIEQQIRAMILQFIKKETCLILAVTPANTDLANSDALKLAKEVDPQGIRTIGVITKLDLMDEGTDARDVLENRLLPLRRGYIGVVNRSQKDIEGKKDIVLAMQAEKKFFLSHPAYRHMADKMGTPYLQKTLNQQLTNHIRDTLPALRDKMQKQMLTLEKEVEQFKHFRPDDPSIKTKAMLQMIQQLQSDFERTIEGSGSALVNTNELSGGAKINRIFHERLRFEIVKMACDEKELRREISFAIRNIHGIRVGLFTPDMAFEAITKRQIAQLKEPVLKCVDLVVVELSNVVRNCAEKMNRYPRLREETERIITTHIRQCEQKCKEQLILMIDYELAYMNTNHEDFIGFANAQNKTENAAKTGTRSLGNQVIRKGHMCIQNLGLMKGSSRPYWFVLTSESISWYKDEDEKEKKFMLPLDGLKLRDIEQGFMSRRHTFALFNPEGRNIYKDLKTLELSCESTDEVDSWKASFLRAGVYPEKDTASNGEDESGERQTSSLDPQLERQVETIRNLVDSYMRIVTKTTRDMVPKAIMYLVVNNTKDFINGELLAHLYASGDQSQMMEESAEEALKREEMLKMYHACKEALRIIGDVTMATFSTPLPAPVKNDWLPTGDNPRLSPPSPGGPRKNAPVQQGSLGSVNRGPPPPVAGNRPAPAIPNRPGGGGQAPPVPGGRPAGQALPAPLIPSRPGGGTQAAVSAYNMMPQQMRQQVNQQIGQAVTKAAMNELSNMFSNKSNRPGQQTNNNNNQKLPNSRPYNYNGNYN</sequence>
<dbReference type="InterPro" id="IPR020850">
    <property type="entry name" value="GED_dom"/>
</dbReference>
<proteinExistence type="inferred from homology"/>
<dbReference type="SMART" id="SM00233">
    <property type="entry name" value="PH"/>
    <property type="match status" value="1"/>
</dbReference>
<dbReference type="Gene3D" id="3.40.50.300">
    <property type="entry name" value="P-loop containing nucleotide triphosphate hydrolases"/>
    <property type="match status" value="1"/>
</dbReference>
<keyword evidence="10" id="KW-0505">Motor protein</keyword>
<keyword evidence="3" id="KW-0254">Endocytosis</keyword>
<dbReference type="Gene3D" id="1.20.120.1240">
    <property type="entry name" value="Dynamin, middle domain"/>
    <property type="match status" value="1"/>
</dbReference>
<evidence type="ECO:0000256" key="5">
    <source>
        <dbReference type="ARBA" id="ARBA00022723"/>
    </source>
</evidence>
<feature type="region of interest" description="Disordered" evidence="15">
    <location>
        <begin position="1184"/>
        <end position="1217"/>
    </location>
</feature>
<accession>A0A9J6CKP7</accession>
<dbReference type="GO" id="GO:0016185">
    <property type="term" value="P:synaptic vesicle budding from presynaptic endocytic zone membrane"/>
    <property type="evidence" value="ECO:0007669"/>
    <property type="project" value="TreeGrafter"/>
</dbReference>
<keyword evidence="4" id="KW-0493">Microtubule</keyword>
<dbReference type="Pfam" id="PF00149">
    <property type="entry name" value="Metallophos"/>
    <property type="match status" value="1"/>
</dbReference>
<dbReference type="Pfam" id="PF00350">
    <property type="entry name" value="Dynamin_N"/>
    <property type="match status" value="1"/>
</dbReference>
<dbReference type="PANTHER" id="PTHR11566">
    <property type="entry name" value="DYNAMIN"/>
    <property type="match status" value="1"/>
</dbReference>
<dbReference type="PRINTS" id="PR00114">
    <property type="entry name" value="STPHPHTASE"/>
</dbReference>
<evidence type="ECO:0000256" key="1">
    <source>
        <dbReference type="ARBA" id="ARBA00004245"/>
    </source>
</evidence>
<evidence type="ECO:0000256" key="9">
    <source>
        <dbReference type="ARBA" id="ARBA00023134"/>
    </source>
</evidence>
<dbReference type="PROSITE" id="PS50003">
    <property type="entry name" value="PH_DOMAIN"/>
    <property type="match status" value="1"/>
</dbReference>
<keyword evidence="8" id="KW-0904">Protein phosphatase</keyword>
<evidence type="ECO:0000256" key="8">
    <source>
        <dbReference type="ARBA" id="ARBA00022912"/>
    </source>
</evidence>
<keyword evidence="12" id="KW-0206">Cytoskeleton</keyword>
<dbReference type="GO" id="GO:0012501">
    <property type="term" value="P:programmed cell death"/>
    <property type="evidence" value="ECO:0007669"/>
    <property type="project" value="UniProtKB-ARBA"/>
</dbReference>
<dbReference type="InterPro" id="IPR045063">
    <property type="entry name" value="Dynamin_N"/>
</dbReference>
<dbReference type="GO" id="GO:0031623">
    <property type="term" value="P:receptor internalization"/>
    <property type="evidence" value="ECO:0007669"/>
    <property type="project" value="TreeGrafter"/>
</dbReference>
<dbReference type="OrthoDB" id="5061070at2759"/>
<comment type="catalytic activity">
    <reaction evidence="14">
        <text>O-phospho-L-threonyl-[protein] + H2O = L-threonyl-[protein] + phosphate</text>
        <dbReference type="Rhea" id="RHEA:47004"/>
        <dbReference type="Rhea" id="RHEA-COMP:11060"/>
        <dbReference type="Rhea" id="RHEA-COMP:11605"/>
        <dbReference type="ChEBI" id="CHEBI:15377"/>
        <dbReference type="ChEBI" id="CHEBI:30013"/>
        <dbReference type="ChEBI" id="CHEBI:43474"/>
        <dbReference type="ChEBI" id="CHEBI:61977"/>
        <dbReference type="EC" id="3.1.3.16"/>
    </reaction>
</comment>
<dbReference type="GO" id="GO:0046872">
    <property type="term" value="F:metal ion binding"/>
    <property type="evidence" value="ECO:0007669"/>
    <property type="project" value="UniProtKB-KW"/>
</dbReference>
<feature type="region of interest" description="Disordered" evidence="15">
    <location>
        <begin position="1057"/>
        <end position="1149"/>
    </location>
</feature>
<keyword evidence="5" id="KW-0479">Metal-binding</keyword>
<dbReference type="Pfam" id="PF02212">
    <property type="entry name" value="GED"/>
    <property type="match status" value="1"/>
</dbReference>
<dbReference type="InterPro" id="IPR029052">
    <property type="entry name" value="Metallo-depent_PP-like"/>
</dbReference>
<dbReference type="InterPro" id="IPR027417">
    <property type="entry name" value="P-loop_NTPase"/>
</dbReference>
<dbReference type="CDD" id="cd07415">
    <property type="entry name" value="MPP_PP2A_PP4_PP6"/>
    <property type="match status" value="1"/>
</dbReference>
<keyword evidence="6" id="KW-0547">Nucleotide-binding</keyword>
<dbReference type="InterPro" id="IPR022812">
    <property type="entry name" value="Dynamin"/>
</dbReference>
<keyword evidence="11" id="KW-0464">Manganese</keyword>
<dbReference type="GO" id="GO:0004722">
    <property type="term" value="F:protein serine/threonine phosphatase activity"/>
    <property type="evidence" value="ECO:0007669"/>
    <property type="project" value="UniProtKB-EC"/>
</dbReference>
<gene>
    <name evidence="19" type="ORF">PVAND_011873</name>
</gene>
<dbReference type="GO" id="GO:0005874">
    <property type="term" value="C:microtubule"/>
    <property type="evidence" value="ECO:0007669"/>
    <property type="project" value="UniProtKB-KW"/>
</dbReference>
<comment type="similarity">
    <text evidence="14">Belongs to the PPP phosphatase family.</text>
</comment>
<feature type="domain" description="Dynamin-type G" evidence="18">
    <location>
        <begin position="334"/>
        <end position="600"/>
    </location>
</feature>
<dbReference type="SUPFAM" id="SSF50729">
    <property type="entry name" value="PH domain-like"/>
    <property type="match status" value="1"/>
</dbReference>
<comment type="subcellular location">
    <subcellularLocation>
        <location evidence="1">Cytoplasm</location>
        <location evidence="1">Cytoskeleton</location>
    </subcellularLocation>
</comment>
<evidence type="ECO:0000256" key="12">
    <source>
        <dbReference type="ARBA" id="ARBA00023212"/>
    </source>
</evidence>
<keyword evidence="7 14" id="KW-0378">Hydrolase</keyword>
<evidence type="ECO:0000259" key="18">
    <source>
        <dbReference type="PROSITE" id="PS51718"/>
    </source>
</evidence>
<dbReference type="EMBL" id="JADBJN010000001">
    <property type="protein sequence ID" value="KAG5682525.1"/>
    <property type="molecule type" value="Genomic_DNA"/>
</dbReference>
<dbReference type="InterPro" id="IPR003130">
    <property type="entry name" value="GED"/>
</dbReference>
<dbReference type="SMART" id="SM00156">
    <property type="entry name" value="PP2Ac"/>
    <property type="match status" value="1"/>
</dbReference>
<dbReference type="PROSITE" id="PS51388">
    <property type="entry name" value="GED"/>
    <property type="match status" value="1"/>
</dbReference>